<evidence type="ECO:0000259" key="9">
    <source>
        <dbReference type="Pfam" id="PF02879"/>
    </source>
</evidence>
<evidence type="ECO:0000256" key="3">
    <source>
        <dbReference type="ARBA" id="ARBA00022553"/>
    </source>
</evidence>
<evidence type="ECO:0000256" key="5">
    <source>
        <dbReference type="ARBA" id="ARBA00022842"/>
    </source>
</evidence>
<keyword evidence="4 7" id="KW-0479">Metal-binding</keyword>
<dbReference type="InterPro" id="IPR016055">
    <property type="entry name" value="A-D-PHexomutase_a/b/a-I/II/III"/>
</dbReference>
<dbReference type="PROSITE" id="PS00710">
    <property type="entry name" value="PGM_PMM"/>
    <property type="match status" value="1"/>
</dbReference>
<dbReference type="EMBL" id="PEBD01000004">
    <property type="protein sequence ID" value="PHV68827.1"/>
    <property type="molecule type" value="Genomic_DNA"/>
</dbReference>
<feature type="domain" description="Alpha-D-phosphohexomutase alpha/beta/alpha" evidence="9">
    <location>
        <begin position="198"/>
        <end position="295"/>
    </location>
</feature>
<dbReference type="InterPro" id="IPR005845">
    <property type="entry name" value="A-D-PHexomutase_a/b/a-II"/>
</dbReference>
<dbReference type="PRINTS" id="PR00509">
    <property type="entry name" value="PGMPMM"/>
</dbReference>
<accession>A0A2G3PSI5</accession>
<evidence type="ECO:0000256" key="1">
    <source>
        <dbReference type="ARBA" id="ARBA00001946"/>
    </source>
</evidence>
<gene>
    <name evidence="11" type="ORF">CSW57_06660</name>
</gene>
<protein>
    <submittedName>
        <fullName evidence="11">Phosphomannomutase</fullName>
    </submittedName>
</protein>
<dbReference type="GO" id="GO:0005975">
    <property type="term" value="P:carbohydrate metabolic process"/>
    <property type="evidence" value="ECO:0007669"/>
    <property type="project" value="InterPro"/>
</dbReference>
<evidence type="ECO:0000256" key="7">
    <source>
        <dbReference type="RuleBase" id="RU004326"/>
    </source>
</evidence>
<dbReference type="Pfam" id="PF02878">
    <property type="entry name" value="PGM_PMM_I"/>
    <property type="match status" value="1"/>
</dbReference>
<dbReference type="GO" id="GO:0000287">
    <property type="term" value="F:magnesium ion binding"/>
    <property type="evidence" value="ECO:0007669"/>
    <property type="project" value="InterPro"/>
</dbReference>
<dbReference type="PANTHER" id="PTHR45745:SF1">
    <property type="entry name" value="PHOSPHOGLUCOMUTASE 2B-RELATED"/>
    <property type="match status" value="1"/>
</dbReference>
<evidence type="ECO:0000313" key="12">
    <source>
        <dbReference type="Proteomes" id="UP000225108"/>
    </source>
</evidence>
<dbReference type="Pfam" id="PF02879">
    <property type="entry name" value="PGM_PMM_II"/>
    <property type="match status" value="1"/>
</dbReference>
<dbReference type="InterPro" id="IPR005844">
    <property type="entry name" value="A-D-PHexomutase_a/b/a-I"/>
</dbReference>
<evidence type="ECO:0000259" key="10">
    <source>
        <dbReference type="Pfam" id="PF02880"/>
    </source>
</evidence>
<evidence type="ECO:0000259" key="8">
    <source>
        <dbReference type="Pfam" id="PF02878"/>
    </source>
</evidence>
<dbReference type="GO" id="GO:0008973">
    <property type="term" value="F:phosphopentomutase activity"/>
    <property type="evidence" value="ECO:0007669"/>
    <property type="project" value="TreeGrafter"/>
</dbReference>
<dbReference type="AlphaFoldDB" id="A0A2G3PSI5"/>
<dbReference type="Proteomes" id="UP000225108">
    <property type="component" value="Unassembled WGS sequence"/>
</dbReference>
<dbReference type="InterPro" id="IPR005841">
    <property type="entry name" value="Alpha-D-phosphohexomutase_SF"/>
</dbReference>
<keyword evidence="6" id="KW-0413">Isomerase</keyword>
<dbReference type="Gene3D" id="3.30.310.50">
    <property type="entry name" value="Alpha-D-phosphohexomutase, C-terminal domain"/>
    <property type="match status" value="1"/>
</dbReference>
<proteinExistence type="inferred from homology"/>
<dbReference type="InterPro" id="IPR016066">
    <property type="entry name" value="A-D-PHexomutase_CS"/>
</dbReference>
<feature type="domain" description="Alpha-D-phosphohexomutase alpha/beta/alpha" evidence="8">
    <location>
        <begin position="40"/>
        <end position="176"/>
    </location>
</feature>
<dbReference type="GO" id="GO:0006166">
    <property type="term" value="P:purine ribonucleoside salvage"/>
    <property type="evidence" value="ECO:0007669"/>
    <property type="project" value="TreeGrafter"/>
</dbReference>
<dbReference type="SUPFAM" id="SSF53738">
    <property type="entry name" value="Phosphoglucomutase, first 3 domains"/>
    <property type="match status" value="3"/>
</dbReference>
<comment type="caution">
    <text evidence="11">The sequence shown here is derived from an EMBL/GenBank/DDBJ whole genome shotgun (WGS) entry which is preliminary data.</text>
</comment>
<dbReference type="RefSeq" id="WP_099381916.1">
    <property type="nucleotide sequence ID" value="NZ_PEBD01000004.1"/>
</dbReference>
<dbReference type="SUPFAM" id="SSF55957">
    <property type="entry name" value="Phosphoglucomutase, C-terminal domain"/>
    <property type="match status" value="1"/>
</dbReference>
<evidence type="ECO:0000256" key="6">
    <source>
        <dbReference type="ARBA" id="ARBA00023235"/>
    </source>
</evidence>
<sequence length="547" mass="57614">MSHLDRVQAWIDADPDPATRRELQTLDSDSIAERFSDTLHFGTAGLRGPVRAGPMGMNVAVVTKATAGVGQWLIDHGHHGAAVVVGRDARHGSEQFFHATTEVLAAQGFDVVSLPDPGPTPLVAFAVRDLGAAAGIQITASHNPPADNGYKVYLDGGAQLVPPADDEIEQLIGHTDDASSIARNPVDSDCRADANTERYLARLGSRFGTRRSDLKVALTAMHGVGGELAVEALRRAGFTNVVVVPEQQHPDPDFPTATFPNPEEPGAADLLLDLADDIDADLTIALDPDADRCAVGALVEGSWRMLTGDETGALLGAGILASRNTVAGTASSPLVASTIVSGSLLSKIAAAAGARHATTLTGFKWLVRAGEGLVYAYEEAIGHCVDPDAVRDKDGISAAVALCVLADDLARAGRTLAGRLDELFELHGVHTTGQYSLRVDDLDRIAQIMRSLRHDPPSELTGVVVAMKDFRLNPPAQSTDAVQFTGTTDTGTIRVIARPSGTEPKLKFYLEVTESPGQPLGDAHVAAQRRLAQLTDEVSALTNAGHR</sequence>
<evidence type="ECO:0000256" key="2">
    <source>
        <dbReference type="ARBA" id="ARBA00010231"/>
    </source>
</evidence>
<dbReference type="PANTHER" id="PTHR45745">
    <property type="entry name" value="PHOSPHOMANNOMUTASE 45A"/>
    <property type="match status" value="1"/>
</dbReference>
<evidence type="ECO:0000313" key="11">
    <source>
        <dbReference type="EMBL" id="PHV68827.1"/>
    </source>
</evidence>
<dbReference type="InterPro" id="IPR036900">
    <property type="entry name" value="A-D-PHexomutase_C_sf"/>
</dbReference>
<reference evidence="11 12" key="1">
    <citation type="submission" date="2017-10" db="EMBL/GenBank/DDBJ databases">
        <title>The draft genome sequence of Williamsia sp. BULT 1.1 isolated from the semi-arid grassland soils from South Africa.</title>
        <authorList>
            <person name="Kabwe M.H."/>
            <person name="Govender N."/>
            <person name="Mutseka Lunga P."/>
            <person name="Vikram S."/>
            <person name="Makhalanyane T.P."/>
        </authorList>
    </citation>
    <scope>NUCLEOTIDE SEQUENCE [LARGE SCALE GENOMIC DNA]</scope>
    <source>
        <strain evidence="11 12">BULT 1.1</strain>
    </source>
</reference>
<dbReference type="CDD" id="cd05799">
    <property type="entry name" value="PGM2"/>
    <property type="match status" value="1"/>
</dbReference>
<organism evidence="11 12">
    <name type="scientific">Williamsia marianensis</name>
    <dbReference type="NCBI Taxonomy" id="85044"/>
    <lineage>
        <taxon>Bacteria</taxon>
        <taxon>Bacillati</taxon>
        <taxon>Actinomycetota</taxon>
        <taxon>Actinomycetes</taxon>
        <taxon>Mycobacteriales</taxon>
        <taxon>Nocardiaceae</taxon>
        <taxon>Williamsia</taxon>
    </lineage>
</organism>
<keyword evidence="3" id="KW-0597">Phosphoprotein</keyword>
<feature type="domain" description="Alpha-D-phosphohexomutase alpha/beta/alpha" evidence="10">
    <location>
        <begin position="308"/>
        <end position="424"/>
    </location>
</feature>
<dbReference type="Pfam" id="PF02880">
    <property type="entry name" value="PGM_PMM_III"/>
    <property type="match status" value="1"/>
</dbReference>
<comment type="similarity">
    <text evidence="2 7">Belongs to the phosphohexose mutase family.</text>
</comment>
<name>A0A2G3PSI5_WILMA</name>
<dbReference type="InterPro" id="IPR005846">
    <property type="entry name" value="A-D-PHexomutase_a/b/a-III"/>
</dbReference>
<evidence type="ECO:0000256" key="4">
    <source>
        <dbReference type="ARBA" id="ARBA00022723"/>
    </source>
</evidence>
<dbReference type="Gene3D" id="3.40.120.10">
    <property type="entry name" value="Alpha-D-Glucose-1,6-Bisphosphate, subunit A, domain 3"/>
    <property type="match status" value="3"/>
</dbReference>
<keyword evidence="5 7" id="KW-0460">Magnesium</keyword>
<comment type="cofactor">
    <cofactor evidence="1">
        <name>Mg(2+)</name>
        <dbReference type="ChEBI" id="CHEBI:18420"/>
    </cofactor>
</comment>